<evidence type="ECO:0000256" key="4">
    <source>
        <dbReference type="ARBA" id="ARBA00035204"/>
    </source>
</evidence>
<evidence type="ECO:0000256" key="2">
    <source>
        <dbReference type="ARBA" id="ARBA00022980"/>
    </source>
</evidence>
<accession>A0A0G1KCS0</accession>
<dbReference type="GO" id="GO:0005840">
    <property type="term" value="C:ribosome"/>
    <property type="evidence" value="ECO:0007669"/>
    <property type="project" value="UniProtKB-KW"/>
</dbReference>
<dbReference type="GO" id="GO:0006412">
    <property type="term" value="P:translation"/>
    <property type="evidence" value="ECO:0007669"/>
    <property type="project" value="UniProtKB-UniRule"/>
</dbReference>
<dbReference type="GO" id="GO:0003735">
    <property type="term" value="F:structural constituent of ribosome"/>
    <property type="evidence" value="ECO:0007669"/>
    <property type="project" value="InterPro"/>
</dbReference>
<dbReference type="InterPro" id="IPR001854">
    <property type="entry name" value="Ribosomal_uL29"/>
</dbReference>
<keyword evidence="2 5" id="KW-0689">Ribosomal protein</keyword>
<evidence type="ECO:0000256" key="1">
    <source>
        <dbReference type="ARBA" id="ARBA00009254"/>
    </source>
</evidence>
<dbReference type="InterPro" id="IPR036049">
    <property type="entry name" value="Ribosomal_uL29_sf"/>
</dbReference>
<comment type="caution">
    <text evidence="6">The sequence shown here is derived from an EMBL/GenBank/DDBJ whole genome shotgun (WGS) entry which is preliminary data.</text>
</comment>
<dbReference type="Pfam" id="PF00831">
    <property type="entry name" value="Ribosomal_L29"/>
    <property type="match status" value="1"/>
</dbReference>
<dbReference type="HAMAP" id="MF_00374">
    <property type="entry name" value="Ribosomal_uL29"/>
    <property type="match status" value="1"/>
</dbReference>
<evidence type="ECO:0000313" key="6">
    <source>
        <dbReference type="EMBL" id="KKT81365.1"/>
    </source>
</evidence>
<name>A0A0G1KCS0_9BACT</name>
<gene>
    <name evidence="5" type="primary">rpmC</name>
    <name evidence="6" type="ORF">UW79_C0021G0015</name>
</gene>
<sequence>MKADELKQKTGEELSKLLNELRAKLLKFRFELADKKLKDFSVVNKTKKDIARILTAFKQLKS</sequence>
<evidence type="ECO:0000313" key="7">
    <source>
        <dbReference type="Proteomes" id="UP000034032"/>
    </source>
</evidence>
<reference evidence="6 7" key="1">
    <citation type="journal article" date="2015" name="Nature">
        <title>rRNA introns, odd ribosomes, and small enigmatic genomes across a large radiation of phyla.</title>
        <authorList>
            <person name="Brown C.T."/>
            <person name="Hug L.A."/>
            <person name="Thomas B.C."/>
            <person name="Sharon I."/>
            <person name="Castelle C.J."/>
            <person name="Singh A."/>
            <person name="Wilkins M.J."/>
            <person name="Williams K.H."/>
            <person name="Banfield J.F."/>
        </authorList>
    </citation>
    <scope>NUCLEOTIDE SEQUENCE [LARGE SCALE GENOMIC DNA]</scope>
</reference>
<proteinExistence type="inferred from homology"/>
<dbReference type="Gene3D" id="1.10.287.310">
    <property type="match status" value="1"/>
</dbReference>
<organism evidence="6 7">
    <name type="scientific">Candidatus Yanofskybacteria bacterium GW2011_GWA2_44_9</name>
    <dbReference type="NCBI Taxonomy" id="1619025"/>
    <lineage>
        <taxon>Bacteria</taxon>
        <taxon>Candidatus Yanofskyibacteriota</taxon>
    </lineage>
</organism>
<dbReference type="AlphaFoldDB" id="A0A0G1KCS0"/>
<evidence type="ECO:0000256" key="5">
    <source>
        <dbReference type="HAMAP-Rule" id="MF_00374"/>
    </source>
</evidence>
<comment type="similarity">
    <text evidence="1 5">Belongs to the universal ribosomal protein uL29 family.</text>
</comment>
<dbReference type="GO" id="GO:1990904">
    <property type="term" value="C:ribonucleoprotein complex"/>
    <property type="evidence" value="ECO:0007669"/>
    <property type="project" value="UniProtKB-KW"/>
</dbReference>
<dbReference type="SUPFAM" id="SSF46561">
    <property type="entry name" value="Ribosomal protein L29 (L29p)"/>
    <property type="match status" value="1"/>
</dbReference>
<evidence type="ECO:0000256" key="3">
    <source>
        <dbReference type="ARBA" id="ARBA00023274"/>
    </source>
</evidence>
<dbReference type="Proteomes" id="UP000034032">
    <property type="component" value="Unassembled WGS sequence"/>
</dbReference>
<dbReference type="NCBIfam" id="TIGR00012">
    <property type="entry name" value="L29"/>
    <property type="match status" value="1"/>
</dbReference>
<protein>
    <recommendedName>
        <fullName evidence="4 5">Large ribosomal subunit protein uL29</fullName>
    </recommendedName>
</protein>
<dbReference type="EMBL" id="LCJR01000021">
    <property type="protein sequence ID" value="KKT81365.1"/>
    <property type="molecule type" value="Genomic_DNA"/>
</dbReference>
<keyword evidence="3 5" id="KW-0687">Ribonucleoprotein</keyword>